<name>A0A2R8BAE3_9RHOB</name>
<keyword evidence="3" id="KW-1185">Reference proteome</keyword>
<accession>A0A2R8BAE3</accession>
<evidence type="ECO:0000256" key="1">
    <source>
        <dbReference type="SAM" id="SignalP"/>
    </source>
</evidence>
<feature type="signal peptide" evidence="1">
    <location>
        <begin position="1"/>
        <end position="17"/>
    </location>
</feature>
<sequence>MRYILLVLAMSPAMGLAATVGEEKRFQINALNASDFEVIQGQNMAAAEFWCAAASYIENRQGLPETTRIYVRSPRGAARTASGRKGVVFTTNGTSVPKVENGLTLKVDAVGLSRTSAVARRYCRDAFTRSTK</sequence>
<proteinExistence type="predicted"/>
<keyword evidence="1" id="KW-0732">Signal</keyword>
<dbReference type="Proteomes" id="UP000244880">
    <property type="component" value="Unassembled WGS sequence"/>
</dbReference>
<dbReference type="RefSeq" id="WP_108827278.1">
    <property type="nucleotide sequence ID" value="NZ_OMOR01000001.1"/>
</dbReference>
<evidence type="ECO:0000313" key="2">
    <source>
        <dbReference type="EMBL" id="SPH20005.1"/>
    </source>
</evidence>
<dbReference type="AlphaFoldDB" id="A0A2R8BAE3"/>
<reference evidence="2 3" key="1">
    <citation type="submission" date="2018-03" db="EMBL/GenBank/DDBJ databases">
        <authorList>
            <person name="Keele B.F."/>
        </authorList>
    </citation>
    <scope>NUCLEOTIDE SEQUENCE [LARGE SCALE GENOMIC DNA]</scope>
    <source>
        <strain evidence="2 3">CECT 8599</strain>
    </source>
</reference>
<organism evidence="2 3">
    <name type="scientific">Ascidiaceihabitans donghaensis</name>
    <dbReference type="NCBI Taxonomy" id="1510460"/>
    <lineage>
        <taxon>Bacteria</taxon>
        <taxon>Pseudomonadati</taxon>
        <taxon>Pseudomonadota</taxon>
        <taxon>Alphaproteobacteria</taxon>
        <taxon>Rhodobacterales</taxon>
        <taxon>Paracoccaceae</taxon>
        <taxon>Ascidiaceihabitans</taxon>
    </lineage>
</organism>
<evidence type="ECO:0000313" key="3">
    <source>
        <dbReference type="Proteomes" id="UP000244880"/>
    </source>
</evidence>
<dbReference type="EMBL" id="OMOR01000001">
    <property type="protein sequence ID" value="SPH20005.1"/>
    <property type="molecule type" value="Genomic_DNA"/>
</dbReference>
<gene>
    <name evidence="2" type="ORF">ASD8599_00745</name>
</gene>
<protein>
    <submittedName>
        <fullName evidence="2">Uncharacterized protein</fullName>
    </submittedName>
</protein>
<feature type="chain" id="PRO_5015355637" evidence="1">
    <location>
        <begin position="18"/>
        <end position="132"/>
    </location>
</feature>
<dbReference type="OrthoDB" id="7862366at2"/>